<accession>F4PHT3</accession>
<feature type="region of interest" description="Disordered" evidence="1">
    <location>
        <begin position="1398"/>
        <end position="1425"/>
    </location>
</feature>
<gene>
    <name evidence="2" type="ORF">DFA_03515</name>
</gene>
<evidence type="ECO:0000256" key="1">
    <source>
        <dbReference type="SAM" id="MobiDB-lite"/>
    </source>
</evidence>
<evidence type="ECO:0000313" key="2">
    <source>
        <dbReference type="EMBL" id="EGG25267.1"/>
    </source>
</evidence>
<protein>
    <submittedName>
        <fullName evidence="2">Uncharacterized protein</fullName>
    </submittedName>
</protein>
<organism evidence="2 3">
    <name type="scientific">Cavenderia fasciculata</name>
    <name type="common">Slime mold</name>
    <name type="synonym">Dictyostelium fasciculatum</name>
    <dbReference type="NCBI Taxonomy" id="261658"/>
    <lineage>
        <taxon>Eukaryota</taxon>
        <taxon>Amoebozoa</taxon>
        <taxon>Evosea</taxon>
        <taxon>Eumycetozoa</taxon>
        <taxon>Dictyostelia</taxon>
        <taxon>Acytosteliales</taxon>
        <taxon>Cavenderiaceae</taxon>
        <taxon>Cavenderia</taxon>
    </lineage>
</organism>
<dbReference type="GeneID" id="14876812"/>
<dbReference type="EMBL" id="GL883006">
    <property type="protein sequence ID" value="EGG25267.1"/>
    <property type="molecule type" value="Genomic_DNA"/>
</dbReference>
<dbReference type="KEGG" id="dfa:DFA_03515"/>
<proteinExistence type="predicted"/>
<evidence type="ECO:0000313" key="3">
    <source>
        <dbReference type="Proteomes" id="UP000007797"/>
    </source>
</evidence>
<reference evidence="3" key="1">
    <citation type="journal article" date="2011" name="Genome Res.">
        <title>Phylogeny-wide analysis of social amoeba genomes highlights ancient origins for complex intercellular communication.</title>
        <authorList>
            <person name="Heidel A.J."/>
            <person name="Lawal H.M."/>
            <person name="Felder M."/>
            <person name="Schilde C."/>
            <person name="Helps N.R."/>
            <person name="Tunggal B."/>
            <person name="Rivero F."/>
            <person name="John U."/>
            <person name="Schleicher M."/>
            <person name="Eichinger L."/>
            <person name="Platzer M."/>
            <person name="Noegel A.A."/>
            <person name="Schaap P."/>
            <person name="Gloeckner G."/>
        </authorList>
    </citation>
    <scope>NUCLEOTIDE SEQUENCE [LARGE SCALE GENOMIC DNA]</scope>
    <source>
        <strain evidence="3">SH3</strain>
    </source>
</reference>
<keyword evidence="3" id="KW-1185">Reference proteome</keyword>
<dbReference type="RefSeq" id="XP_004363118.1">
    <property type="nucleotide sequence ID" value="XM_004363061.1"/>
</dbReference>
<dbReference type="Proteomes" id="UP000007797">
    <property type="component" value="Unassembled WGS sequence"/>
</dbReference>
<sequence length="1464" mass="170480">MEQLSFTFKKILNDEDLMKLIWLNVHCINVQLIRLSDSAYSHYPRSLLIKYKDYERCKSASEIERLFGSTFLRHQLAKTPAPLSPTIYFDCHVQDLEDEGEEGYKEFFDGHRKQNSEWYQHANQIIQCHQVRPQDQQVSLLGYTYFKDGLRLIELFKSKMADLSFLTCKPLEKKIFITMLLDEFKFKTLKQHESKYYGLQDRQKIESLCLDLIQIYNIYLSPPSSPPPLSSSSSSDIIVISEDINTFHLYRYFEHHNATKGLKKLIAKHCSSKPSAMKFIDGLIDMEERHFFYNHMFDLVCKLGSPEQVRYYHSKIVEENSTEARASYHAMDWAAQRKDKFAYALEITTFLHENRNEQCSQFAILDNHNPKVVKYLLEHKPALGRYYNIQTALMSLDLDLLKYTQVYFEGNDGEYQEHRNTEPIIISRYLIDQMASRLCDDSLATMLQYIFDEFRDRLDIYNLFASMCCYGRLGAFKLLYQLFPDNDDDIINSGKATRTSILDDAFLVGMNDELVEFIVSSRLDGVGFTQDTWSWIGQSGTMKHLEMVHRDCQSRNHTMYDQSTLVEAFRHGNIPIIQYYYTNHHKELYSKIDISNVSHSFINKKPEWITSYYLDLEPTLQQSDLQYLFYQSLVYNRVDISKVIKERLDSDHPQLSERQLNHLFSRHNLSLAPLQYLLQLGSIKQDFLNSKSFFFANHSPKNCLILLLQQFNLSIPEKMKKIKREVKKQIIPPLPSSSSSSSLPFSTSTLKIISSVFSNKYLLNKILSFTHLPSLERLDWTRVKQPKDLLIMSPKYFLVLFKQGKLDQLIDQSFITHLVKMSLNLDIFNLVLKNHLHLFTWSHLEKMEDMVMIDLLAKALIDNNRVIEIPEDSTINYTHQHVISYAYSKYRRYKLIPLNRLSPKSSIYQKYTKILDVDKHSFTYLGPDDHVLYGFPLARMNFEEGEDCPRSQDAYDIKELVVMIHDPRYLRLSTTLSLASGVSSYQTKNQHHIIRFVHQNVGDIRTLLGLDYAIPHLQVILHHVPNLSLRSSYNDKRPQPLFKKLDDNLGDLTNLDYYFSLYGLPARTKRVECDQTLLLGKTLTLEGIKDMYYRLNLDVKWNKLHTRSSIQTTAITSDKSTPYFCYHMGMSTETILERCEDVYQYPQLVSSLLPLHLETKEGGEEGEGGQGGLEDQRILDVQASIDLDYSLIAELIKIHLVRTESLLQQPNPTFRNQPWYFLNNESHHVSRPTNPDAKQYFEGPRPNGFHLPVYALHLLDTIKLHCPFLSSMIFGHPNTQPLVQSSSSSDDKTREIGNIRDHIERLFMCILRLGTPDMFITICHQSPDYASLVHRFIKENRSHKDATPSMIEYIYSILDQQERIKALSTATSTIINTIKKYHTIRKIWFQTYSINNNNNNNNNNSNNSSNNNQSSSTPSPSSLSLSSQPKYLPALISERSPLFLKYIYQQDFNSCLLSFNNNTS</sequence>
<name>F4PHT3_CACFS</name>